<proteinExistence type="predicted"/>
<dbReference type="GO" id="GO:0008168">
    <property type="term" value="F:methyltransferase activity"/>
    <property type="evidence" value="ECO:0007669"/>
    <property type="project" value="InterPro"/>
</dbReference>
<sequence>MIEPEDMFGRRMVDNLRDRGCELLGIFDCPSLQSQHDRMQKSLEEAKKEDQSVHVEAITMEQLYREKLNPQEKVRIERIEMFDEFEEWTLLQAHYCLVFGKKFKSDFPIDKVTI</sequence>
<keyword evidence="1" id="KW-0949">S-adenosyl-L-methionine</keyword>
<dbReference type="AlphaFoldDB" id="A0A7S3CU96"/>
<accession>A0A7S3CU96</accession>
<dbReference type="EMBL" id="HBIA01018318">
    <property type="protein sequence ID" value="CAE0237310.1"/>
    <property type="molecule type" value="Transcribed_RNA"/>
</dbReference>
<name>A0A7S3CU96_9SPIT</name>
<gene>
    <name evidence="2" type="ORF">SRAS04492_LOCUS9119</name>
</gene>
<reference evidence="2" key="1">
    <citation type="submission" date="2021-01" db="EMBL/GenBank/DDBJ databases">
        <authorList>
            <person name="Corre E."/>
            <person name="Pelletier E."/>
            <person name="Niang G."/>
            <person name="Scheremetjew M."/>
            <person name="Finn R."/>
            <person name="Kale V."/>
            <person name="Holt S."/>
            <person name="Cochrane G."/>
            <person name="Meng A."/>
            <person name="Brown T."/>
            <person name="Cohen L."/>
        </authorList>
    </citation>
    <scope>NUCLEOTIDE SEQUENCE</scope>
    <source>
        <strain evidence="2">Ras09</strain>
    </source>
</reference>
<dbReference type="SUPFAM" id="SSF53335">
    <property type="entry name" value="S-adenosyl-L-methionine-dependent methyltransferases"/>
    <property type="match status" value="1"/>
</dbReference>
<dbReference type="InterPro" id="IPR029063">
    <property type="entry name" value="SAM-dependent_MTases_sf"/>
</dbReference>
<dbReference type="InterPro" id="IPR016651">
    <property type="entry name" value="LCMT1"/>
</dbReference>
<dbReference type="PANTHER" id="PTHR13600">
    <property type="entry name" value="LEUCINE CARBOXYL METHYLTRANSFERASE"/>
    <property type="match status" value="1"/>
</dbReference>
<evidence type="ECO:0000256" key="1">
    <source>
        <dbReference type="ARBA" id="ARBA00022691"/>
    </source>
</evidence>
<protein>
    <submittedName>
        <fullName evidence="2">Uncharacterized protein</fullName>
    </submittedName>
</protein>
<evidence type="ECO:0000313" key="2">
    <source>
        <dbReference type="EMBL" id="CAE0237310.1"/>
    </source>
</evidence>
<organism evidence="2">
    <name type="scientific">Strombidium rassoulzadegani</name>
    <dbReference type="NCBI Taxonomy" id="1082188"/>
    <lineage>
        <taxon>Eukaryota</taxon>
        <taxon>Sar</taxon>
        <taxon>Alveolata</taxon>
        <taxon>Ciliophora</taxon>
        <taxon>Intramacronucleata</taxon>
        <taxon>Spirotrichea</taxon>
        <taxon>Oligotrichia</taxon>
        <taxon>Strombidiidae</taxon>
        <taxon>Strombidium</taxon>
    </lineage>
</organism>
<dbReference type="PANTHER" id="PTHR13600:SF21">
    <property type="entry name" value="LEUCINE CARBOXYL METHYLTRANSFERASE 1"/>
    <property type="match status" value="1"/>
</dbReference>
<dbReference type="Gene3D" id="3.40.50.150">
    <property type="entry name" value="Vaccinia Virus protein VP39"/>
    <property type="match status" value="1"/>
</dbReference>